<gene>
    <name evidence="2" type="primary">LOC142181001</name>
</gene>
<dbReference type="Proteomes" id="UP000790787">
    <property type="component" value="Chromosome 5"/>
</dbReference>
<dbReference type="RefSeq" id="XP_075109213.1">
    <property type="nucleotide sequence ID" value="XM_075253112.1"/>
</dbReference>
<evidence type="ECO:0000313" key="2">
    <source>
        <dbReference type="RefSeq" id="XP_075109213.1"/>
    </source>
</evidence>
<proteinExistence type="predicted"/>
<reference evidence="1" key="1">
    <citation type="journal article" date="2014" name="Nat. Commun.">
        <title>The tobacco genome sequence and its comparison with those of tomato and potato.</title>
        <authorList>
            <person name="Sierro N."/>
            <person name="Battey J.N."/>
            <person name="Ouadi S."/>
            <person name="Bakaher N."/>
            <person name="Bovet L."/>
            <person name="Willig A."/>
            <person name="Goepfert S."/>
            <person name="Peitsch M.C."/>
            <person name="Ivanov N.V."/>
        </authorList>
    </citation>
    <scope>NUCLEOTIDE SEQUENCE [LARGE SCALE GENOMIC DNA]</scope>
</reference>
<sequence length="300" mass="35526">MGDIKEIYEQMDEPWAIMGDFNCALHKEKRIESPITMAKIREFKECVTKYTLQDMKSSGAFYTWNNKQGGADRVYSRIDRVLINNDWILAMPDSEVFYRNEGTFDHCLAIIRCVEDQKKQHIFRYFNMWSIAPNYKERVKQGWKTNKRGTKMYELVGKLKNLKGKLQQLNKKKFSQIEKKDDQAYEKLMQCQQKLQQAPLNPELQKEETRLIRKTKRLKEAKHQFLRQKSKVQWLEQGDLNTKYFHSMMKARRNMNRVFSITDAEGIHRTEVDEIAKAFTVFIQICWAPAIGKGNMSIAD</sequence>
<keyword evidence="1" id="KW-1185">Reference proteome</keyword>
<name>A0AC58UIB6_TOBAC</name>
<reference evidence="2" key="2">
    <citation type="submission" date="2025-08" db="UniProtKB">
        <authorList>
            <consortium name="RefSeq"/>
        </authorList>
    </citation>
    <scope>IDENTIFICATION</scope>
    <source>
        <tissue evidence="2">Leaf</tissue>
    </source>
</reference>
<accession>A0AC58UIB6</accession>
<protein>
    <submittedName>
        <fullName evidence="2">Uncharacterized protein LOC142181001</fullName>
    </submittedName>
</protein>
<organism evidence="1 2">
    <name type="scientific">Nicotiana tabacum</name>
    <name type="common">Common tobacco</name>
    <dbReference type="NCBI Taxonomy" id="4097"/>
    <lineage>
        <taxon>Eukaryota</taxon>
        <taxon>Viridiplantae</taxon>
        <taxon>Streptophyta</taxon>
        <taxon>Embryophyta</taxon>
        <taxon>Tracheophyta</taxon>
        <taxon>Spermatophyta</taxon>
        <taxon>Magnoliopsida</taxon>
        <taxon>eudicotyledons</taxon>
        <taxon>Gunneridae</taxon>
        <taxon>Pentapetalae</taxon>
        <taxon>asterids</taxon>
        <taxon>lamiids</taxon>
        <taxon>Solanales</taxon>
        <taxon>Solanaceae</taxon>
        <taxon>Nicotianoideae</taxon>
        <taxon>Nicotianeae</taxon>
        <taxon>Nicotiana</taxon>
    </lineage>
</organism>
<evidence type="ECO:0000313" key="1">
    <source>
        <dbReference type="Proteomes" id="UP000790787"/>
    </source>
</evidence>